<protein>
    <submittedName>
        <fullName evidence="2">Uncharacterized protein</fullName>
    </submittedName>
</protein>
<evidence type="ECO:0000313" key="3">
    <source>
        <dbReference type="Proteomes" id="UP000501069"/>
    </source>
</evidence>
<dbReference type="EMBL" id="CP050964">
    <property type="protein sequence ID" value="QIX94001.1"/>
    <property type="molecule type" value="Genomic_DNA"/>
</dbReference>
<dbReference type="Proteomes" id="UP000501069">
    <property type="component" value="Chromosome"/>
</dbReference>
<name>A0AAP9SAH0_9FIRM</name>
<gene>
    <name evidence="2" type="ORF">FOC47_06395</name>
</gene>
<dbReference type="RefSeq" id="WP_080567093.1">
    <property type="nucleotide sequence ID" value="NZ_DBEXBS010000375.1"/>
</dbReference>
<evidence type="ECO:0000313" key="2">
    <source>
        <dbReference type="EMBL" id="QIX94001.1"/>
    </source>
</evidence>
<feature type="region of interest" description="Disordered" evidence="1">
    <location>
        <begin position="1"/>
        <end position="39"/>
    </location>
</feature>
<reference evidence="2 3" key="1">
    <citation type="submission" date="2019-11" db="EMBL/GenBank/DDBJ databases">
        <title>FDA dAtabase for Regulatory Grade micrObial Sequences (FDA-ARGOS): Supporting development and validation of Infectious Disease Dx tests.</title>
        <authorList>
            <person name="Turner S."/>
            <person name="Byrd R."/>
            <person name="Tallon L."/>
            <person name="Sadzewicz L."/>
            <person name="Vavikolanu K."/>
            <person name="Mehta A."/>
            <person name="Aluvathingal J."/>
            <person name="Nadendla S."/>
            <person name="Myers T."/>
            <person name="Yan Y."/>
            <person name="Sichtig H."/>
        </authorList>
    </citation>
    <scope>NUCLEOTIDE SEQUENCE [LARGE SCALE GENOMIC DNA]</scope>
    <source>
        <strain evidence="2 3">FDAARGOS_739</strain>
    </source>
</reference>
<organism evidence="2 3">
    <name type="scientific">Enterocloster clostridioformis</name>
    <dbReference type="NCBI Taxonomy" id="1531"/>
    <lineage>
        <taxon>Bacteria</taxon>
        <taxon>Bacillati</taxon>
        <taxon>Bacillota</taxon>
        <taxon>Clostridia</taxon>
        <taxon>Lachnospirales</taxon>
        <taxon>Lachnospiraceae</taxon>
        <taxon>Enterocloster</taxon>
    </lineage>
</organism>
<dbReference type="AlphaFoldDB" id="A0AAP9SAH0"/>
<feature type="compositionally biased region" description="Basic and acidic residues" evidence="1">
    <location>
        <begin position="1"/>
        <end position="24"/>
    </location>
</feature>
<accession>A0AAP9SAH0</accession>
<sequence length="110" mass="12599">MEDYLREIPAEQGRETGEYAHERITGNPDTNTDFRTDNLPDTILRSDNLNAAYKKVKTNKGAGGIDGMQADELLPCLREHQSELVEQVREGKYKPNPVRRVEIPKDWKSE</sequence>
<evidence type="ECO:0000256" key="1">
    <source>
        <dbReference type="SAM" id="MobiDB-lite"/>
    </source>
</evidence>
<proteinExistence type="predicted"/>